<dbReference type="RefSeq" id="WP_252854483.1">
    <property type="nucleotide sequence ID" value="NZ_JAMXLR010000072.1"/>
</dbReference>
<sequence length="809" mass="90347">MCIRVFLQLWTSSTRQAVRPRWHVIACVLVILPSLLVATSQLFAAEPDRDHRLIDYVDPRIGTAHSRWFFFTPAAMPFGMAKLAPTTDGHLGNPSGWEAVGYDARHTSIEGFAHFHEFQIGGVVFAPTVGELQTVPGNLEDPDSGYRSRFDKQEETAEPGYYSVRLKDYDIQAELTATPRVGLHRYTYPGTEQAHLIFNVGTRMGESGPVVDASVTYADDGRIEGWVATRPAYVDIYQPGATITMYFSARVDREPTSYGTFDGAQVFAGRREQSGAGAGLYLTFDTREESIVHAKVGLSYTSVANARMNFEQEARDLTFDNARAEAQRTWESLLGRVRVEGGAREARVKFYTGLFHALLGRGLASDCNGSYPKNEGTVGQIPLDETGTPVHNHYNTDAVWGAFWNLSQLWALAYPEYYSDWISSQLLVYRETGWLGDGIACSRYVSGVGTNFTGLFIATAYKCGIRDYDVPLAWEATRKNELEGRGRPAGAGKLDVDQFLTRGYSPYLPELGYQTTPEGSGFAASHTLEYAFSASAAAQFAKQLGHHADAERLSSLADNWTTLFDDERRLVRPRDQQGRFITPFDPLTPWIGFQEGNAQQYTQYVPHRIEQLISRVGRDTFNDRLDQTFVRSRADVFGGGKTIDAFAGVRAVYNHGNQPSLHMPGLFNFSGKPWLSQKWMRTICDEFYGIDGIHGYGYGQDEDQGQLGAWYVMASMGLFDVKGLTTEEPGFQVVSPLFDRVTLHLNAKYYEGDTFVIETKNNSKANTYIHSLHLNGESITSIQLRFADIVRGGRLRVELTDEPNRQLVD</sequence>
<dbReference type="GO" id="GO:0005829">
    <property type="term" value="C:cytosol"/>
    <property type="evidence" value="ECO:0007669"/>
    <property type="project" value="TreeGrafter"/>
</dbReference>
<dbReference type="InterPro" id="IPR014718">
    <property type="entry name" value="GH-type_carb-bd"/>
</dbReference>
<dbReference type="EC" id="3.2.1.-" evidence="3"/>
<evidence type="ECO:0000259" key="1">
    <source>
        <dbReference type="Pfam" id="PF07971"/>
    </source>
</evidence>
<dbReference type="GO" id="GO:0016798">
    <property type="term" value="F:hydrolase activity, acting on glycosyl bonds"/>
    <property type="evidence" value="ECO:0007669"/>
    <property type="project" value="UniProtKB-KW"/>
</dbReference>
<dbReference type="GO" id="GO:0000224">
    <property type="term" value="F:peptide-N4-(N-acetyl-beta-glucosaminyl)asparagine amidase activity"/>
    <property type="evidence" value="ECO:0007669"/>
    <property type="project" value="TreeGrafter"/>
</dbReference>
<dbReference type="AlphaFoldDB" id="A0A9X2FHR2"/>
<gene>
    <name evidence="3" type="ORF">NG895_20930</name>
</gene>
<accession>A0A9X2FHR2</accession>
<protein>
    <submittedName>
        <fullName evidence="3">GH92 family glycosyl hydrolase</fullName>
        <ecNumber evidence="3">3.2.1.-</ecNumber>
    </submittedName>
</protein>
<dbReference type="Gene3D" id="3.30.2080.10">
    <property type="entry name" value="GH92 mannosidase domain"/>
    <property type="match status" value="1"/>
</dbReference>
<dbReference type="GO" id="GO:0005975">
    <property type="term" value="P:carbohydrate metabolic process"/>
    <property type="evidence" value="ECO:0007669"/>
    <property type="project" value="InterPro"/>
</dbReference>
<organism evidence="3 4">
    <name type="scientific">Aeoliella straminimaris</name>
    <dbReference type="NCBI Taxonomy" id="2954799"/>
    <lineage>
        <taxon>Bacteria</taxon>
        <taxon>Pseudomonadati</taxon>
        <taxon>Planctomycetota</taxon>
        <taxon>Planctomycetia</taxon>
        <taxon>Pirellulales</taxon>
        <taxon>Lacipirellulaceae</taxon>
        <taxon>Aeoliella</taxon>
    </lineage>
</organism>
<dbReference type="GO" id="GO:0006516">
    <property type="term" value="P:glycoprotein catabolic process"/>
    <property type="evidence" value="ECO:0007669"/>
    <property type="project" value="TreeGrafter"/>
</dbReference>
<dbReference type="InterPro" id="IPR050883">
    <property type="entry name" value="PNGase"/>
</dbReference>
<dbReference type="Proteomes" id="UP001155241">
    <property type="component" value="Unassembled WGS sequence"/>
</dbReference>
<feature type="domain" description="Glycosyl hydrolase family 92 N-terminal" evidence="2">
    <location>
        <begin position="56"/>
        <end position="299"/>
    </location>
</feature>
<keyword evidence="4" id="KW-1185">Reference proteome</keyword>
<dbReference type="EMBL" id="JAMXLR010000072">
    <property type="protein sequence ID" value="MCO6046371.1"/>
    <property type="molecule type" value="Genomic_DNA"/>
</dbReference>
<dbReference type="InterPro" id="IPR012939">
    <property type="entry name" value="Glyco_hydro_92"/>
</dbReference>
<comment type="caution">
    <text evidence="3">The sequence shown here is derived from an EMBL/GenBank/DDBJ whole genome shotgun (WGS) entry which is preliminary data.</text>
</comment>
<dbReference type="Pfam" id="PF17678">
    <property type="entry name" value="Glyco_hydro_92N"/>
    <property type="match status" value="1"/>
</dbReference>
<dbReference type="Gene3D" id="1.20.1610.10">
    <property type="entry name" value="alpha-1,2-mannosidases domains"/>
    <property type="match status" value="1"/>
</dbReference>
<proteinExistence type="predicted"/>
<dbReference type="PANTHER" id="PTHR12143">
    <property type="entry name" value="PEPTIDE N-GLYCANASE PNGASE -RELATED"/>
    <property type="match status" value="1"/>
</dbReference>
<dbReference type="NCBIfam" id="TIGR01180">
    <property type="entry name" value="aman2_put"/>
    <property type="match status" value="1"/>
</dbReference>
<evidence type="ECO:0000313" key="4">
    <source>
        <dbReference type="Proteomes" id="UP001155241"/>
    </source>
</evidence>
<dbReference type="Pfam" id="PF07971">
    <property type="entry name" value="Glyco_hydro_92"/>
    <property type="match status" value="1"/>
</dbReference>
<feature type="domain" description="Glycosyl hydrolase family 92" evidence="1">
    <location>
        <begin position="305"/>
        <end position="800"/>
    </location>
</feature>
<dbReference type="PANTHER" id="PTHR12143:SF39">
    <property type="entry name" value="SECRETED PROTEIN"/>
    <property type="match status" value="1"/>
</dbReference>
<dbReference type="InterPro" id="IPR008928">
    <property type="entry name" value="6-hairpin_glycosidase_sf"/>
</dbReference>
<dbReference type="SUPFAM" id="SSF48208">
    <property type="entry name" value="Six-hairpin glycosidases"/>
    <property type="match status" value="1"/>
</dbReference>
<dbReference type="Gene3D" id="1.20.1050.60">
    <property type="entry name" value="alpha-1,2-mannosidase"/>
    <property type="match status" value="1"/>
</dbReference>
<keyword evidence="3" id="KW-0378">Hydrolase</keyword>
<dbReference type="InterPro" id="IPR041371">
    <property type="entry name" value="GH92_N"/>
</dbReference>
<evidence type="ECO:0000259" key="2">
    <source>
        <dbReference type="Pfam" id="PF17678"/>
    </source>
</evidence>
<dbReference type="GO" id="GO:0030246">
    <property type="term" value="F:carbohydrate binding"/>
    <property type="evidence" value="ECO:0007669"/>
    <property type="project" value="InterPro"/>
</dbReference>
<name>A0A9X2FHR2_9BACT</name>
<reference evidence="3" key="1">
    <citation type="submission" date="2022-06" db="EMBL/GenBank/DDBJ databases">
        <title>Aeoliella straminimaris, a novel planctomycete from sediments.</title>
        <authorList>
            <person name="Vitorino I.R."/>
            <person name="Lage O.M."/>
        </authorList>
    </citation>
    <scope>NUCLEOTIDE SEQUENCE</scope>
    <source>
        <strain evidence="3">ICT_H6.2</strain>
    </source>
</reference>
<dbReference type="InterPro" id="IPR005887">
    <property type="entry name" value="GH92_a_mannosidase_put"/>
</dbReference>
<evidence type="ECO:0000313" key="3">
    <source>
        <dbReference type="EMBL" id="MCO6046371.1"/>
    </source>
</evidence>
<keyword evidence="3" id="KW-0326">Glycosidase</keyword>
<dbReference type="Gene3D" id="2.70.98.10">
    <property type="match status" value="1"/>
</dbReference>